<dbReference type="GO" id="GO:0046872">
    <property type="term" value="F:metal ion binding"/>
    <property type="evidence" value="ECO:0007669"/>
    <property type="project" value="UniProtKB-UniRule"/>
</dbReference>
<dbReference type="FunFam" id="1.10.150.110:FF:000003">
    <property type="entry name" value="DNA polymerase mu"/>
    <property type="match status" value="1"/>
</dbReference>
<dbReference type="InterPro" id="IPR043519">
    <property type="entry name" value="NT_sf"/>
</dbReference>
<dbReference type="AlphaFoldDB" id="A0A6P5IE13"/>
<dbReference type="SUPFAM" id="SSF81585">
    <property type="entry name" value="PsbU/PolX domain-like"/>
    <property type="match status" value="1"/>
</dbReference>
<dbReference type="PROSITE" id="PS50172">
    <property type="entry name" value="BRCT"/>
    <property type="match status" value="1"/>
</dbReference>
<dbReference type="PRINTS" id="PR00869">
    <property type="entry name" value="DNAPOLX"/>
</dbReference>
<dbReference type="InterPro" id="IPR029398">
    <property type="entry name" value="PolB_thumb"/>
</dbReference>
<dbReference type="InterPro" id="IPR019843">
    <property type="entry name" value="DNA_pol-X_BS"/>
</dbReference>
<dbReference type="InterPro" id="IPR010996">
    <property type="entry name" value="HHH_MUS81"/>
</dbReference>
<comment type="catalytic activity">
    <reaction evidence="15 18">
        <text>DNA(n) + a 2'-deoxyribonucleoside 5'-triphosphate = DNA(n+1) + diphosphate</text>
        <dbReference type="Rhea" id="RHEA:22508"/>
        <dbReference type="Rhea" id="RHEA-COMP:17339"/>
        <dbReference type="Rhea" id="RHEA-COMP:17340"/>
        <dbReference type="ChEBI" id="CHEBI:33019"/>
        <dbReference type="ChEBI" id="CHEBI:61560"/>
        <dbReference type="ChEBI" id="CHEBI:173112"/>
        <dbReference type="EC" id="2.7.7.7"/>
    </reaction>
</comment>
<dbReference type="CTD" id="27434"/>
<keyword evidence="10 18" id="KW-0460">Magnesium</keyword>
<dbReference type="PROSITE" id="PS00522">
    <property type="entry name" value="DNA_POLYMERASE_X"/>
    <property type="match status" value="1"/>
</dbReference>
<dbReference type="KEGG" id="pcw:110192540"/>
<dbReference type="Pfam" id="PF14792">
    <property type="entry name" value="DNA_pol_B_palm"/>
    <property type="match status" value="1"/>
</dbReference>
<dbReference type="Pfam" id="PF10391">
    <property type="entry name" value="DNA_pol_lambd_f"/>
    <property type="match status" value="1"/>
</dbReference>
<dbReference type="FunFam" id="3.30.210.10:FF:000004">
    <property type="entry name" value="DNA-directed DNA/RNA polymerase mu"/>
    <property type="match status" value="1"/>
</dbReference>
<keyword evidence="6 18" id="KW-0808">Transferase</keyword>
<dbReference type="SUPFAM" id="SSF81301">
    <property type="entry name" value="Nucleotidyltransferase"/>
    <property type="match status" value="1"/>
</dbReference>
<dbReference type="GO" id="GO:0006303">
    <property type="term" value="P:double-strand break repair via nonhomologous end joining"/>
    <property type="evidence" value="ECO:0007669"/>
    <property type="project" value="TreeGrafter"/>
</dbReference>
<sequence>MALVPPKKRRGPGRGEEAGAGGAAAPSPAPLRFPGVTIYLAERHMGRSRRAFLTGLARAKGFRVDQTYSPEVTHVVMEGNTAVESSGWLDRVLGDSGSLERPLMLNISWFTESMAQGKPVPVEGRHCLRVPLPTRSQVDPGSLPAYACQRHTPLNHHNLCFTEALETLAEAAGFEGSQGRLISFRRAASVLRALPGPITNVSQLRGLPCFGDHSSRIVQELLEHGISSEVERVKQSERYQTMKLFTQIFGVGVKTADKWYREGLRTLEDLQGQTRKLNRQQEAGIRHFEDLSSSVWRHEADAIQRVVEEAVWQVLPGASVTLTGGFRRGKLQGHDVDFLITHPVEGQEAGLIPKVMGLLESQGLVLYQHTQSNHYQDFKDLEHKVSQSTAIDAYERCFSILWLPKSPTSFHPEAGEGPKEPSRDGKAVRVDLVVAPISQFAFALLGWTGSQHFERELRRFSRAEKQMLLNSHGLYHPEKKESLPAASEEDIFTHLGLEYIAPEQRNA</sequence>
<feature type="region of interest" description="Disordered" evidence="20">
    <location>
        <begin position="1"/>
        <end position="27"/>
    </location>
</feature>
<dbReference type="InterPro" id="IPR027421">
    <property type="entry name" value="DNA_pol_lamdba_lyase_dom_sf"/>
</dbReference>
<evidence type="ECO:0000256" key="11">
    <source>
        <dbReference type="ARBA" id="ARBA00022932"/>
    </source>
</evidence>
<feature type="binding site" evidence="19">
    <location>
        <position position="335"/>
    </location>
    <ligand>
        <name>Mg(2+)</name>
        <dbReference type="ChEBI" id="CHEBI:18420"/>
    </ligand>
</feature>
<evidence type="ECO:0000259" key="21">
    <source>
        <dbReference type="PROSITE" id="PS50172"/>
    </source>
</evidence>
<dbReference type="GO" id="GO:0003677">
    <property type="term" value="F:DNA binding"/>
    <property type="evidence" value="ECO:0007669"/>
    <property type="project" value="UniProtKB-UniRule"/>
</dbReference>
<dbReference type="Gene3D" id="1.10.150.20">
    <property type="entry name" value="5' to 3' exonuclease, C-terminal subdomain"/>
    <property type="match status" value="1"/>
</dbReference>
<dbReference type="RefSeq" id="XP_020819413.1">
    <property type="nucleotide sequence ID" value="XM_020963754.1"/>
</dbReference>
<feature type="binding site" evidence="19">
    <location>
        <position position="337"/>
    </location>
    <ligand>
        <name>Mg(2+)</name>
        <dbReference type="ChEBI" id="CHEBI:18420"/>
    </ligand>
</feature>
<dbReference type="InterPro" id="IPR027249">
    <property type="entry name" value="DNA/RNApol_mu"/>
</dbReference>
<keyword evidence="11" id="KW-0239">DNA-directed DNA polymerase</keyword>
<dbReference type="PANTHER" id="PTHR11276:SF24">
    <property type="entry name" value="DNA-DIRECTED DNA_RNA POLYMERASE MU"/>
    <property type="match status" value="1"/>
</dbReference>
<evidence type="ECO:0000256" key="17">
    <source>
        <dbReference type="ARBA" id="ARBA00071509"/>
    </source>
</evidence>
<dbReference type="InterPro" id="IPR001357">
    <property type="entry name" value="BRCT_dom"/>
</dbReference>
<dbReference type="InterPro" id="IPR002054">
    <property type="entry name" value="DNA-dir_DNA_pol_X"/>
</dbReference>
<dbReference type="InParanoid" id="A0A6P5IE13"/>
<dbReference type="SMART" id="SM00483">
    <property type="entry name" value="POLXc"/>
    <property type="match status" value="1"/>
</dbReference>
<evidence type="ECO:0000256" key="14">
    <source>
        <dbReference type="ARBA" id="ARBA00023242"/>
    </source>
</evidence>
<dbReference type="GO" id="GO:0003887">
    <property type="term" value="F:DNA-directed DNA polymerase activity"/>
    <property type="evidence" value="ECO:0007669"/>
    <property type="project" value="UniProtKB-UniRule"/>
</dbReference>
<dbReference type="Pfam" id="PF14716">
    <property type="entry name" value="HHH_8"/>
    <property type="match status" value="1"/>
</dbReference>
<dbReference type="FunFam" id="1.10.150.20:FF:000010">
    <property type="entry name" value="DNA polymerase lambda"/>
    <property type="match status" value="1"/>
</dbReference>
<comment type="similarity">
    <text evidence="3 18">Belongs to the DNA polymerase type-X family.</text>
</comment>
<evidence type="ECO:0000256" key="20">
    <source>
        <dbReference type="SAM" id="MobiDB-lite"/>
    </source>
</evidence>
<evidence type="ECO:0000256" key="18">
    <source>
        <dbReference type="PIRNR" id="PIRNR000817"/>
    </source>
</evidence>
<accession>A0A6P5IE13</accession>
<dbReference type="Gene3D" id="3.30.460.10">
    <property type="entry name" value="Beta Polymerase, domain 2"/>
    <property type="match status" value="1"/>
</dbReference>
<gene>
    <name evidence="23" type="primary">POLM</name>
</gene>
<evidence type="ECO:0000256" key="5">
    <source>
        <dbReference type="ARBA" id="ARBA00022553"/>
    </source>
</evidence>
<dbReference type="FunFam" id="3.30.460.10:FF:000032">
    <property type="entry name" value="DNA-directed DNA/RNA polymerase mu"/>
    <property type="match status" value="1"/>
</dbReference>
<keyword evidence="5" id="KW-0597">Phosphoprotein</keyword>
<evidence type="ECO:0000256" key="4">
    <source>
        <dbReference type="ARBA" id="ARBA00012417"/>
    </source>
</evidence>
<evidence type="ECO:0000256" key="7">
    <source>
        <dbReference type="ARBA" id="ARBA00022695"/>
    </source>
</evidence>
<evidence type="ECO:0000313" key="23">
    <source>
        <dbReference type="RefSeq" id="XP_020819413.1"/>
    </source>
</evidence>
<keyword evidence="12" id="KW-0233">DNA recombination</keyword>
<dbReference type="Pfam" id="PF14791">
    <property type="entry name" value="DNA_pol_B_thumb"/>
    <property type="match status" value="1"/>
</dbReference>
<dbReference type="EC" id="2.7.7.7" evidence="4 18"/>
<reference evidence="23" key="1">
    <citation type="submission" date="2025-08" db="UniProtKB">
        <authorList>
            <consortium name="RefSeq"/>
        </authorList>
    </citation>
    <scope>IDENTIFICATION</scope>
    <source>
        <tissue evidence="23">Spleen</tissue>
    </source>
</reference>
<name>A0A6P5IE13_PHACI</name>
<dbReference type="InterPro" id="IPR018944">
    <property type="entry name" value="DNA_pol_lambd_fingers_domain"/>
</dbReference>
<dbReference type="Gene3D" id="3.30.210.10">
    <property type="entry name" value="DNA polymerase, thumb domain"/>
    <property type="match status" value="1"/>
</dbReference>
<dbReference type="SUPFAM" id="SSF52113">
    <property type="entry name" value="BRCT domain"/>
    <property type="match status" value="1"/>
</dbReference>
<dbReference type="InterPro" id="IPR036420">
    <property type="entry name" value="BRCT_dom_sf"/>
</dbReference>
<keyword evidence="22" id="KW-1185">Reference proteome</keyword>
<evidence type="ECO:0000256" key="2">
    <source>
        <dbReference type="ARBA" id="ARBA00004123"/>
    </source>
</evidence>
<evidence type="ECO:0000256" key="13">
    <source>
        <dbReference type="ARBA" id="ARBA00023204"/>
    </source>
</evidence>
<dbReference type="Proteomes" id="UP000515140">
    <property type="component" value="Unplaced"/>
</dbReference>
<proteinExistence type="inferred from homology"/>
<dbReference type="InterPro" id="IPR001726">
    <property type="entry name" value="TdT/Mu"/>
</dbReference>
<evidence type="ECO:0000256" key="16">
    <source>
        <dbReference type="ARBA" id="ARBA00054461"/>
    </source>
</evidence>
<keyword evidence="8 18" id="KW-0479">Metal-binding</keyword>
<evidence type="ECO:0000256" key="9">
    <source>
        <dbReference type="ARBA" id="ARBA00022763"/>
    </source>
</evidence>
<evidence type="ECO:0000256" key="10">
    <source>
        <dbReference type="ARBA" id="ARBA00022842"/>
    </source>
</evidence>
<comment type="subcellular location">
    <subcellularLocation>
        <location evidence="2 18">Nucleus</location>
    </subcellularLocation>
</comment>
<dbReference type="Gene3D" id="3.40.50.10190">
    <property type="entry name" value="BRCT domain"/>
    <property type="match status" value="1"/>
</dbReference>
<evidence type="ECO:0000256" key="15">
    <source>
        <dbReference type="ARBA" id="ARBA00049244"/>
    </source>
</evidence>
<dbReference type="PIRSF" id="PIRSF000817">
    <property type="entry name" value="DNA_NT"/>
    <property type="match status" value="1"/>
</dbReference>
<keyword evidence="7 18" id="KW-0548">Nucleotidyltransferase</keyword>
<dbReference type="InterPro" id="IPR022312">
    <property type="entry name" value="DNA_pol_X"/>
</dbReference>
<dbReference type="InterPro" id="IPR028207">
    <property type="entry name" value="DNA_pol_B_palm_palm"/>
</dbReference>
<feature type="domain" description="BRCT" evidence="21">
    <location>
        <begin position="33"/>
        <end position="127"/>
    </location>
</feature>
<evidence type="ECO:0000256" key="8">
    <source>
        <dbReference type="ARBA" id="ARBA00022723"/>
    </source>
</evidence>
<evidence type="ECO:0000313" key="22">
    <source>
        <dbReference type="Proteomes" id="UP000515140"/>
    </source>
</evidence>
<comment type="cofactor">
    <cofactor evidence="1 18 19">
        <name>Mg(2+)</name>
        <dbReference type="ChEBI" id="CHEBI:18420"/>
    </cofactor>
</comment>
<dbReference type="CDD" id="cd00141">
    <property type="entry name" value="NT_POLXc"/>
    <property type="match status" value="1"/>
</dbReference>
<dbReference type="PANTHER" id="PTHR11276">
    <property type="entry name" value="DNA POLYMERASE TYPE-X FAMILY MEMBER"/>
    <property type="match status" value="1"/>
</dbReference>
<evidence type="ECO:0000256" key="3">
    <source>
        <dbReference type="ARBA" id="ARBA00008323"/>
    </source>
</evidence>
<dbReference type="PIRSF" id="PIRSF501176">
    <property type="entry name" value="DNApol_mu"/>
    <property type="match status" value="1"/>
</dbReference>
<dbReference type="FunFam" id="3.40.50.10190:FF:000035">
    <property type="entry name" value="DNA-directed DNA/RNA polymerase mu"/>
    <property type="match status" value="1"/>
</dbReference>
<evidence type="ECO:0000256" key="1">
    <source>
        <dbReference type="ARBA" id="ARBA00001946"/>
    </source>
</evidence>
<dbReference type="SUPFAM" id="SSF47802">
    <property type="entry name" value="DNA polymerase beta, N-terminal domain-like"/>
    <property type="match status" value="1"/>
</dbReference>
<feature type="compositionally biased region" description="Basic residues" evidence="20">
    <location>
        <begin position="1"/>
        <end position="12"/>
    </location>
</feature>
<keyword evidence="9" id="KW-0227">DNA damage</keyword>
<keyword evidence="13" id="KW-0234">DNA repair</keyword>
<dbReference type="GO" id="GO:0005634">
    <property type="term" value="C:nucleus"/>
    <property type="evidence" value="ECO:0007669"/>
    <property type="project" value="UniProtKB-SubCell"/>
</dbReference>
<evidence type="ECO:0000256" key="12">
    <source>
        <dbReference type="ARBA" id="ARBA00023172"/>
    </source>
</evidence>
<dbReference type="FunCoup" id="A0A6P5IE13">
    <property type="interactions" value="1065"/>
</dbReference>
<comment type="function">
    <text evidence="16">Gap-filling polymerase involved in repair of DNA double-strand breaks by non-homologous end joining (NHEJ). Participates in immunoglobulin (Ig) light chain gene rearrangement in V(D)J recombination.</text>
</comment>
<dbReference type="InterPro" id="IPR037160">
    <property type="entry name" value="DNA_Pol_thumb_sf"/>
</dbReference>
<organism evidence="22 23">
    <name type="scientific">Phascolarctos cinereus</name>
    <name type="common">Koala</name>
    <dbReference type="NCBI Taxonomy" id="38626"/>
    <lineage>
        <taxon>Eukaryota</taxon>
        <taxon>Metazoa</taxon>
        <taxon>Chordata</taxon>
        <taxon>Craniata</taxon>
        <taxon>Vertebrata</taxon>
        <taxon>Euteleostomi</taxon>
        <taxon>Mammalia</taxon>
        <taxon>Metatheria</taxon>
        <taxon>Diprotodontia</taxon>
        <taxon>Phascolarctidae</taxon>
        <taxon>Phascolarctos</taxon>
    </lineage>
</organism>
<dbReference type="PRINTS" id="PR00871">
    <property type="entry name" value="DNAPOLXTDT"/>
</dbReference>
<dbReference type="GeneID" id="110192540"/>
<evidence type="ECO:0000256" key="19">
    <source>
        <dbReference type="PIRSR" id="PIRSR000817-1"/>
    </source>
</evidence>
<keyword evidence="14 18" id="KW-0539">Nucleus</keyword>
<dbReference type="GO" id="GO:0006310">
    <property type="term" value="P:DNA recombination"/>
    <property type="evidence" value="ECO:0007669"/>
    <property type="project" value="UniProtKB-KW"/>
</dbReference>
<dbReference type="Gene3D" id="1.10.150.110">
    <property type="entry name" value="DNA polymerase beta, N-terminal domain-like"/>
    <property type="match status" value="1"/>
</dbReference>
<evidence type="ECO:0000256" key="6">
    <source>
        <dbReference type="ARBA" id="ARBA00022679"/>
    </source>
</evidence>
<protein>
    <recommendedName>
        <fullName evidence="17 18">DNA-directed DNA/RNA polymerase mu</fullName>
        <ecNumber evidence="4 18">2.7.7.7</ecNumber>
    </recommendedName>
</protein>
<feature type="binding site" evidence="19">
    <location>
        <position position="431"/>
    </location>
    <ligand>
        <name>Mg(2+)</name>
        <dbReference type="ChEBI" id="CHEBI:18420"/>
    </ligand>
</feature>